<feature type="transmembrane region" description="Helical" evidence="1">
    <location>
        <begin position="98"/>
        <end position="117"/>
    </location>
</feature>
<keyword evidence="1" id="KW-0812">Transmembrane</keyword>
<evidence type="ECO:0000313" key="2">
    <source>
        <dbReference type="EMBL" id="MFB9553471.1"/>
    </source>
</evidence>
<accession>A0ABV5QL99</accession>
<reference evidence="2 3" key="1">
    <citation type="submission" date="2024-09" db="EMBL/GenBank/DDBJ databases">
        <authorList>
            <person name="Sun Q."/>
            <person name="Mori K."/>
        </authorList>
    </citation>
    <scope>NUCLEOTIDE SEQUENCE [LARGE SCALE GENOMIC DNA]</scope>
    <source>
        <strain evidence="2 3">JCM 4414</strain>
    </source>
</reference>
<sequence length="177" mass="18295">MRSEKLVGGGGAGAEGRTFRRMVTVSMLVLFLEAAFALVLGLVFGETREPEPGEEAVSAWTLLFMPFFAVFVLVAAALASAALVAPAVLLAEGAGRRVGGPALGWQVLLTGAAGAILWPFGGWRGWLVAWVCLAAAAVVARRARRGSFVTVLLWGTLVVLTAFGLGGVGLWAGVIEG</sequence>
<keyword evidence="3" id="KW-1185">Reference proteome</keyword>
<evidence type="ECO:0008006" key="4">
    <source>
        <dbReference type="Google" id="ProtNLM"/>
    </source>
</evidence>
<keyword evidence="1" id="KW-0472">Membrane</keyword>
<dbReference type="Proteomes" id="UP001589716">
    <property type="component" value="Unassembled WGS sequence"/>
</dbReference>
<proteinExistence type="predicted"/>
<feature type="transmembrane region" description="Helical" evidence="1">
    <location>
        <begin position="152"/>
        <end position="174"/>
    </location>
</feature>
<feature type="transmembrane region" description="Helical" evidence="1">
    <location>
        <begin position="64"/>
        <end position="91"/>
    </location>
</feature>
<organism evidence="2 3">
    <name type="scientific">Streptomyces roseoviridis</name>
    <dbReference type="NCBI Taxonomy" id="67361"/>
    <lineage>
        <taxon>Bacteria</taxon>
        <taxon>Bacillati</taxon>
        <taxon>Actinomycetota</taxon>
        <taxon>Actinomycetes</taxon>
        <taxon>Kitasatosporales</taxon>
        <taxon>Streptomycetaceae</taxon>
        <taxon>Streptomyces</taxon>
    </lineage>
</organism>
<evidence type="ECO:0000313" key="3">
    <source>
        <dbReference type="Proteomes" id="UP001589716"/>
    </source>
</evidence>
<evidence type="ECO:0000256" key="1">
    <source>
        <dbReference type="SAM" id="Phobius"/>
    </source>
</evidence>
<dbReference type="EMBL" id="JBHMCT010000005">
    <property type="protein sequence ID" value="MFB9553471.1"/>
    <property type="molecule type" value="Genomic_DNA"/>
</dbReference>
<keyword evidence="1" id="KW-1133">Transmembrane helix</keyword>
<name>A0ABV5QL99_9ACTN</name>
<feature type="transmembrane region" description="Helical" evidence="1">
    <location>
        <begin position="21"/>
        <end position="44"/>
    </location>
</feature>
<feature type="transmembrane region" description="Helical" evidence="1">
    <location>
        <begin position="123"/>
        <end position="140"/>
    </location>
</feature>
<gene>
    <name evidence="2" type="ORF">ACFFTP_04570</name>
</gene>
<comment type="caution">
    <text evidence="2">The sequence shown here is derived from an EMBL/GenBank/DDBJ whole genome shotgun (WGS) entry which is preliminary data.</text>
</comment>
<dbReference type="RefSeq" id="WP_345486419.1">
    <property type="nucleotide sequence ID" value="NZ_BAAAWU010000001.1"/>
</dbReference>
<protein>
    <recommendedName>
        <fullName evidence="4">Yip1 domain-containing protein</fullName>
    </recommendedName>
</protein>